<dbReference type="GO" id="GO:0006642">
    <property type="term" value="P:triglyceride mobilization"/>
    <property type="evidence" value="ECO:0007669"/>
    <property type="project" value="TreeGrafter"/>
</dbReference>
<dbReference type="AlphaFoldDB" id="A0A4W5MMV6"/>
<dbReference type="PANTHER" id="PTHR13769:SF5">
    <property type="entry name" value="APOLIPOPROTEIN B-100-RELATED"/>
    <property type="match status" value="1"/>
</dbReference>
<dbReference type="GO" id="GO:0042632">
    <property type="term" value="P:cholesterol homeostasis"/>
    <property type="evidence" value="ECO:0007669"/>
    <property type="project" value="TreeGrafter"/>
</dbReference>
<dbReference type="GeneTree" id="ENSGT00590000083139"/>
<name>A0A4W5MMV6_9TELE</name>
<dbReference type="Proteomes" id="UP000314982">
    <property type="component" value="Unassembled WGS sequence"/>
</dbReference>
<dbReference type="InterPro" id="IPR052418">
    <property type="entry name" value="Apolipoprotein_B"/>
</dbReference>
<organism evidence="1 2">
    <name type="scientific">Hucho hucho</name>
    <name type="common">huchen</name>
    <dbReference type="NCBI Taxonomy" id="62062"/>
    <lineage>
        <taxon>Eukaryota</taxon>
        <taxon>Metazoa</taxon>
        <taxon>Chordata</taxon>
        <taxon>Craniata</taxon>
        <taxon>Vertebrata</taxon>
        <taxon>Euteleostomi</taxon>
        <taxon>Actinopterygii</taxon>
        <taxon>Neopterygii</taxon>
        <taxon>Teleostei</taxon>
        <taxon>Protacanthopterygii</taxon>
        <taxon>Salmoniformes</taxon>
        <taxon>Salmonidae</taxon>
        <taxon>Salmoninae</taxon>
        <taxon>Hucho</taxon>
    </lineage>
</organism>
<dbReference type="GO" id="GO:0034359">
    <property type="term" value="C:mature chylomicron"/>
    <property type="evidence" value="ECO:0007669"/>
    <property type="project" value="TreeGrafter"/>
</dbReference>
<dbReference type="GO" id="GO:0034361">
    <property type="term" value="C:very-low-density lipoprotein particle"/>
    <property type="evidence" value="ECO:0007669"/>
    <property type="project" value="TreeGrafter"/>
</dbReference>
<dbReference type="GO" id="GO:0030301">
    <property type="term" value="P:cholesterol transport"/>
    <property type="evidence" value="ECO:0007669"/>
    <property type="project" value="TreeGrafter"/>
</dbReference>
<evidence type="ECO:0000313" key="2">
    <source>
        <dbReference type="Proteomes" id="UP000314982"/>
    </source>
</evidence>
<sequence>WFVLSFVHFRKKRQEEGSVSRHTLNVDITSPTFTDVNFRYAARRDGVSASISTPSTGFLGLQLQGRIPSQLSARLYSRYASAPEDDVDILVFRATAKDADKI</sequence>
<reference evidence="1" key="2">
    <citation type="submission" date="2025-08" db="UniProtKB">
        <authorList>
            <consortium name="Ensembl"/>
        </authorList>
    </citation>
    <scope>IDENTIFICATION</scope>
</reference>
<reference evidence="2" key="1">
    <citation type="submission" date="2018-06" db="EMBL/GenBank/DDBJ databases">
        <title>Genome assembly of Danube salmon.</title>
        <authorList>
            <person name="Macqueen D.J."/>
            <person name="Gundappa M.K."/>
        </authorList>
    </citation>
    <scope>NUCLEOTIDE SEQUENCE [LARGE SCALE GENOMIC DNA]</scope>
</reference>
<dbReference type="Ensembl" id="ENSHHUT00000041323.1">
    <property type="protein sequence ID" value="ENSHHUP00000039777.1"/>
    <property type="gene ID" value="ENSHHUG00000024676.1"/>
</dbReference>
<dbReference type="GO" id="GO:0120020">
    <property type="term" value="F:cholesterol transfer activity"/>
    <property type="evidence" value="ECO:0007669"/>
    <property type="project" value="TreeGrafter"/>
</dbReference>
<protein>
    <submittedName>
        <fullName evidence="1">Uncharacterized protein</fullName>
    </submittedName>
</protein>
<dbReference type="GO" id="GO:0042953">
    <property type="term" value="P:lipoprotein transport"/>
    <property type="evidence" value="ECO:0007669"/>
    <property type="project" value="TreeGrafter"/>
</dbReference>
<reference evidence="1" key="3">
    <citation type="submission" date="2025-09" db="UniProtKB">
        <authorList>
            <consortium name="Ensembl"/>
        </authorList>
    </citation>
    <scope>IDENTIFICATION</scope>
</reference>
<dbReference type="GO" id="GO:0050750">
    <property type="term" value="F:low-density lipoprotein particle receptor binding"/>
    <property type="evidence" value="ECO:0007669"/>
    <property type="project" value="TreeGrafter"/>
</dbReference>
<proteinExistence type="predicted"/>
<accession>A0A4W5MMV6</accession>
<keyword evidence="2" id="KW-1185">Reference proteome</keyword>
<evidence type="ECO:0000313" key="1">
    <source>
        <dbReference type="Ensembl" id="ENSHHUP00000039777.1"/>
    </source>
</evidence>
<dbReference type="PANTHER" id="PTHR13769">
    <property type="entry name" value="APOLIPOPROTEIN B"/>
    <property type="match status" value="1"/>
</dbReference>
<dbReference type="GO" id="GO:0034362">
    <property type="term" value="C:low-density lipoprotein particle"/>
    <property type="evidence" value="ECO:0007669"/>
    <property type="project" value="TreeGrafter"/>
</dbReference>